<feature type="compositionally biased region" description="Basic and acidic residues" evidence="1">
    <location>
        <begin position="19"/>
        <end position="34"/>
    </location>
</feature>
<gene>
    <name evidence="2" type="ORF">GTA08_BOTSDO12695</name>
</gene>
<name>A0A8H4J4K4_9PEZI</name>
<sequence length="175" mass="19606">MFVGAEIKKPDMPSGKVGLETRLRDGCEDKRTNESDDEDEDDESIPTLSESSSSDFSSSDGDNDSDGGYFEHMIDLDEKSATAVADLRRVNSLHYDIHLHRIRRLILRLPRPLSNCPSLPFYSSTYHPLLFSEAGVPLPQKTTIEYAELIIDELALTAEYRKAMLEVLVKQVAEG</sequence>
<evidence type="ECO:0000256" key="1">
    <source>
        <dbReference type="SAM" id="MobiDB-lite"/>
    </source>
</evidence>
<feature type="compositionally biased region" description="Basic and acidic residues" evidence="1">
    <location>
        <begin position="1"/>
        <end position="11"/>
    </location>
</feature>
<organism evidence="2 3">
    <name type="scientific">Botryosphaeria dothidea</name>
    <dbReference type="NCBI Taxonomy" id="55169"/>
    <lineage>
        <taxon>Eukaryota</taxon>
        <taxon>Fungi</taxon>
        <taxon>Dikarya</taxon>
        <taxon>Ascomycota</taxon>
        <taxon>Pezizomycotina</taxon>
        <taxon>Dothideomycetes</taxon>
        <taxon>Dothideomycetes incertae sedis</taxon>
        <taxon>Botryosphaeriales</taxon>
        <taxon>Botryosphaeriaceae</taxon>
        <taxon>Botryosphaeria</taxon>
    </lineage>
</organism>
<dbReference type="EMBL" id="WWBZ02000008">
    <property type="protein sequence ID" value="KAF4311854.1"/>
    <property type="molecule type" value="Genomic_DNA"/>
</dbReference>
<feature type="compositionally biased region" description="Acidic residues" evidence="1">
    <location>
        <begin position="35"/>
        <end position="44"/>
    </location>
</feature>
<accession>A0A8H4J4K4</accession>
<feature type="compositionally biased region" description="Low complexity" evidence="1">
    <location>
        <begin position="49"/>
        <end position="60"/>
    </location>
</feature>
<protein>
    <submittedName>
        <fullName evidence="2">Uncharacterized protein</fullName>
    </submittedName>
</protein>
<proteinExistence type="predicted"/>
<evidence type="ECO:0000313" key="2">
    <source>
        <dbReference type="EMBL" id="KAF4311854.1"/>
    </source>
</evidence>
<reference evidence="2" key="1">
    <citation type="submission" date="2020-04" db="EMBL/GenBank/DDBJ databases">
        <title>Genome Assembly and Annotation of Botryosphaeria dothidea sdau 11-99, a Latent Pathogen of Apple Fruit Ring Rot in China.</title>
        <authorList>
            <person name="Yu C."/>
            <person name="Diao Y."/>
            <person name="Lu Q."/>
            <person name="Zhao J."/>
            <person name="Cui S."/>
            <person name="Peng C."/>
            <person name="He B."/>
            <person name="Liu H."/>
        </authorList>
    </citation>
    <scope>NUCLEOTIDE SEQUENCE [LARGE SCALE GENOMIC DNA]</scope>
    <source>
        <strain evidence="2">Sdau11-99</strain>
    </source>
</reference>
<dbReference type="AlphaFoldDB" id="A0A8H4J4K4"/>
<keyword evidence="3" id="KW-1185">Reference proteome</keyword>
<evidence type="ECO:0000313" key="3">
    <source>
        <dbReference type="Proteomes" id="UP000572817"/>
    </source>
</evidence>
<feature type="region of interest" description="Disordered" evidence="1">
    <location>
        <begin position="1"/>
        <end position="70"/>
    </location>
</feature>
<dbReference type="Proteomes" id="UP000572817">
    <property type="component" value="Unassembled WGS sequence"/>
</dbReference>
<comment type="caution">
    <text evidence="2">The sequence shown here is derived from an EMBL/GenBank/DDBJ whole genome shotgun (WGS) entry which is preliminary data.</text>
</comment>